<feature type="compositionally biased region" description="Basic and acidic residues" evidence="1">
    <location>
        <begin position="1"/>
        <end position="13"/>
    </location>
</feature>
<evidence type="ECO:0000313" key="2">
    <source>
        <dbReference type="EMBL" id="CAI9088700.1"/>
    </source>
</evidence>
<dbReference type="InterPro" id="IPR039620">
    <property type="entry name" value="BKI1/MAKR1/3/4"/>
</dbReference>
<feature type="region of interest" description="Disordered" evidence="1">
    <location>
        <begin position="1"/>
        <end position="35"/>
    </location>
</feature>
<sequence>MENHIRKGSDSGDKFSFPISPPNQDDQFEFGCITTPGSPKSPADHLFLNGKLLPHFFPSQPINYNIISTLSRSTSRTSSVCSRDSLLSSRSNSYNSSRSSSCSSARTSISEQSNIRSFSPSVDRKLLINHHQKAKLAAINKNPVGKNNKPPVLNPHYYGSSQRWQFIAPAPASLKQQQQQQKQRQSSVSSRARNKSNRSLARDNKELKTKRKESKDTRKARTWFGIRIIRALVYACKECHAIEPSSRKRLDKN</sequence>
<protein>
    <submittedName>
        <fullName evidence="2">OLC1v1023105C1</fullName>
    </submittedName>
</protein>
<accession>A0AAV1BZP3</accession>
<reference evidence="2" key="1">
    <citation type="submission" date="2023-03" db="EMBL/GenBank/DDBJ databases">
        <authorList>
            <person name="Julca I."/>
        </authorList>
    </citation>
    <scope>NUCLEOTIDE SEQUENCE</scope>
</reference>
<dbReference type="PANTHER" id="PTHR33312:SF35">
    <property type="entry name" value="TPRXL"/>
    <property type="match status" value="1"/>
</dbReference>
<proteinExistence type="predicted"/>
<dbReference type="EMBL" id="OX459118">
    <property type="protein sequence ID" value="CAI9088700.1"/>
    <property type="molecule type" value="Genomic_DNA"/>
</dbReference>
<feature type="compositionally biased region" description="Basic and acidic residues" evidence="1">
    <location>
        <begin position="200"/>
        <end position="218"/>
    </location>
</feature>
<name>A0AAV1BZP3_OLDCO</name>
<dbReference type="AlphaFoldDB" id="A0AAV1BZP3"/>
<dbReference type="GO" id="GO:0005886">
    <property type="term" value="C:plasma membrane"/>
    <property type="evidence" value="ECO:0007669"/>
    <property type="project" value="InterPro"/>
</dbReference>
<dbReference type="Proteomes" id="UP001161247">
    <property type="component" value="Chromosome 1"/>
</dbReference>
<organism evidence="2 3">
    <name type="scientific">Oldenlandia corymbosa var. corymbosa</name>
    <dbReference type="NCBI Taxonomy" id="529605"/>
    <lineage>
        <taxon>Eukaryota</taxon>
        <taxon>Viridiplantae</taxon>
        <taxon>Streptophyta</taxon>
        <taxon>Embryophyta</taxon>
        <taxon>Tracheophyta</taxon>
        <taxon>Spermatophyta</taxon>
        <taxon>Magnoliopsida</taxon>
        <taxon>eudicotyledons</taxon>
        <taxon>Gunneridae</taxon>
        <taxon>Pentapetalae</taxon>
        <taxon>asterids</taxon>
        <taxon>lamiids</taxon>
        <taxon>Gentianales</taxon>
        <taxon>Rubiaceae</taxon>
        <taxon>Rubioideae</taxon>
        <taxon>Spermacoceae</taxon>
        <taxon>Hedyotis-Oldenlandia complex</taxon>
        <taxon>Oldenlandia</taxon>
    </lineage>
</organism>
<feature type="region of interest" description="Disordered" evidence="1">
    <location>
        <begin position="86"/>
        <end position="116"/>
    </location>
</feature>
<dbReference type="GO" id="GO:0019210">
    <property type="term" value="F:kinase inhibitor activity"/>
    <property type="evidence" value="ECO:0007669"/>
    <property type="project" value="InterPro"/>
</dbReference>
<evidence type="ECO:0000256" key="1">
    <source>
        <dbReference type="SAM" id="MobiDB-lite"/>
    </source>
</evidence>
<gene>
    <name evidence="2" type="ORF">OLC1_LOCUS1214</name>
</gene>
<feature type="compositionally biased region" description="Low complexity" evidence="1">
    <location>
        <begin position="86"/>
        <end position="110"/>
    </location>
</feature>
<evidence type="ECO:0000313" key="3">
    <source>
        <dbReference type="Proteomes" id="UP001161247"/>
    </source>
</evidence>
<feature type="region of interest" description="Disordered" evidence="1">
    <location>
        <begin position="172"/>
        <end position="218"/>
    </location>
</feature>
<keyword evidence="3" id="KW-1185">Reference proteome</keyword>
<feature type="compositionally biased region" description="Low complexity" evidence="1">
    <location>
        <begin position="175"/>
        <end position="191"/>
    </location>
</feature>
<dbReference type="PANTHER" id="PTHR33312">
    <property type="entry name" value="MEMBRANE-ASSOCIATED KINASE REGULATOR 4-RELATED"/>
    <property type="match status" value="1"/>
</dbReference>